<feature type="non-terminal residue" evidence="3">
    <location>
        <position position="139"/>
    </location>
</feature>
<comment type="similarity">
    <text evidence="1">Belongs to the MNN1/MNT family.</text>
</comment>
<dbReference type="Pfam" id="PF11051">
    <property type="entry name" value="Mannosyl_trans3"/>
    <property type="match status" value="1"/>
</dbReference>
<accession>X6LPT9</accession>
<proteinExistence type="inferred from homology"/>
<sequence length="139" mass="16711">KKKKKKKKIYEFATSEYKQQYNIRYEICHVNELKAATIHTIERSLNDTTVRDLSSLILSDFTYQWKGMQWWTDKVEKSFFQGYPCKPACLFSNKQSHHLMLIDDDILMFENPFSLITSHTYQTYGHILFRDQLKSHRSF</sequence>
<evidence type="ECO:0000256" key="1">
    <source>
        <dbReference type="ARBA" id="ARBA00009105"/>
    </source>
</evidence>
<keyword evidence="2" id="KW-0808">Transferase</keyword>
<evidence type="ECO:0000313" key="3">
    <source>
        <dbReference type="EMBL" id="ETO03898.1"/>
    </source>
</evidence>
<dbReference type="InterPro" id="IPR022751">
    <property type="entry name" value="Alpha_mannosyltransferase"/>
</dbReference>
<name>X6LPT9_RETFI</name>
<evidence type="ECO:0000313" key="4">
    <source>
        <dbReference type="Proteomes" id="UP000023152"/>
    </source>
</evidence>
<dbReference type="OrthoDB" id="430354at2759"/>
<dbReference type="AlphaFoldDB" id="X6LPT9"/>
<protein>
    <submittedName>
        <fullName evidence="3">Uncharacterized protein</fullName>
    </submittedName>
</protein>
<gene>
    <name evidence="3" type="ORF">RFI_33504</name>
</gene>
<dbReference type="Proteomes" id="UP000023152">
    <property type="component" value="Unassembled WGS sequence"/>
</dbReference>
<comment type="caution">
    <text evidence="3">The sequence shown here is derived from an EMBL/GenBank/DDBJ whole genome shotgun (WGS) entry which is preliminary data.</text>
</comment>
<dbReference type="EMBL" id="ASPP01031409">
    <property type="protein sequence ID" value="ETO03898.1"/>
    <property type="molecule type" value="Genomic_DNA"/>
</dbReference>
<organism evidence="3 4">
    <name type="scientific">Reticulomyxa filosa</name>
    <dbReference type="NCBI Taxonomy" id="46433"/>
    <lineage>
        <taxon>Eukaryota</taxon>
        <taxon>Sar</taxon>
        <taxon>Rhizaria</taxon>
        <taxon>Retaria</taxon>
        <taxon>Foraminifera</taxon>
        <taxon>Monothalamids</taxon>
        <taxon>Reticulomyxidae</taxon>
        <taxon>Reticulomyxa</taxon>
    </lineage>
</organism>
<feature type="non-terminal residue" evidence="3">
    <location>
        <position position="1"/>
    </location>
</feature>
<evidence type="ECO:0000256" key="2">
    <source>
        <dbReference type="ARBA" id="ARBA00022679"/>
    </source>
</evidence>
<keyword evidence="4" id="KW-1185">Reference proteome</keyword>
<dbReference type="GO" id="GO:0016757">
    <property type="term" value="F:glycosyltransferase activity"/>
    <property type="evidence" value="ECO:0007669"/>
    <property type="project" value="InterPro"/>
</dbReference>
<reference evidence="3 4" key="1">
    <citation type="journal article" date="2013" name="Curr. Biol.">
        <title>The Genome of the Foraminiferan Reticulomyxa filosa.</title>
        <authorList>
            <person name="Glockner G."/>
            <person name="Hulsmann N."/>
            <person name="Schleicher M."/>
            <person name="Noegel A.A."/>
            <person name="Eichinger L."/>
            <person name="Gallinger C."/>
            <person name="Pawlowski J."/>
            <person name="Sierra R."/>
            <person name="Euteneuer U."/>
            <person name="Pillet L."/>
            <person name="Moustafa A."/>
            <person name="Platzer M."/>
            <person name="Groth M."/>
            <person name="Szafranski K."/>
            <person name="Schliwa M."/>
        </authorList>
    </citation>
    <scope>NUCLEOTIDE SEQUENCE [LARGE SCALE GENOMIC DNA]</scope>
</reference>